<dbReference type="EMBL" id="ACOP02000060">
    <property type="protein sequence ID" value="EEU96125.1"/>
    <property type="molecule type" value="Genomic_DNA"/>
</dbReference>
<keyword evidence="3" id="KW-1185">Reference proteome</keyword>
<dbReference type="AlphaFoldDB" id="C7H7I2"/>
<organism evidence="2 3">
    <name type="scientific">Faecalibacterium duncaniae (strain DSM 17677 / JCM 31915 / A2-165)</name>
    <name type="common">Faecalibacterium prausnitzii</name>
    <dbReference type="NCBI Taxonomy" id="411483"/>
    <lineage>
        <taxon>Bacteria</taxon>
        <taxon>Bacillati</taxon>
        <taxon>Bacillota</taxon>
        <taxon>Clostridia</taxon>
        <taxon>Eubacteriales</taxon>
        <taxon>Oscillospiraceae</taxon>
        <taxon>Faecalibacterium</taxon>
    </lineage>
</organism>
<evidence type="ECO:0000313" key="3">
    <source>
        <dbReference type="Proteomes" id="UP000004619"/>
    </source>
</evidence>
<protein>
    <submittedName>
        <fullName evidence="2">Uncharacterized protein</fullName>
    </submittedName>
</protein>
<comment type="caution">
    <text evidence="2">The sequence shown here is derived from an EMBL/GenBank/DDBJ whole genome shotgun (WGS) entry which is preliminary data.</text>
</comment>
<feature type="region of interest" description="Disordered" evidence="1">
    <location>
        <begin position="1"/>
        <end position="22"/>
    </location>
</feature>
<evidence type="ECO:0000256" key="1">
    <source>
        <dbReference type="SAM" id="MobiDB-lite"/>
    </source>
</evidence>
<dbReference type="GeneID" id="90659857"/>
<gene>
    <name evidence="2" type="ORF">FAEPRAA2165_02266</name>
</gene>
<dbReference type="Proteomes" id="UP000004619">
    <property type="component" value="Unassembled WGS sequence"/>
</dbReference>
<dbReference type="RefSeq" id="WP_005934094.1">
    <property type="nucleotide sequence ID" value="NZ_CP022479.1"/>
</dbReference>
<name>C7H7I2_FAED2</name>
<accession>C7H7I2</accession>
<dbReference type="PATRIC" id="fig|411483.3.peg.1673"/>
<dbReference type="HOGENOM" id="CLU_2616776_0_0_9"/>
<proteinExistence type="predicted"/>
<dbReference type="eggNOG" id="COG1335">
    <property type="taxonomic scope" value="Bacteria"/>
</dbReference>
<sequence length="78" mass="8949">MTLHIHADVTLPPDREQGSETAEQQLHILLYQTDVPEAELNAALSDYCKEDLCNTENGRMIVELYLGKQEHHVSRILY</sequence>
<dbReference type="STRING" id="411483.FAEPRAA2165_02266"/>
<reference evidence="2" key="1">
    <citation type="submission" date="2009-08" db="EMBL/GenBank/DDBJ databases">
        <authorList>
            <person name="Weinstock G."/>
            <person name="Sodergren E."/>
            <person name="Clifton S."/>
            <person name="Fulton L."/>
            <person name="Fulton B."/>
            <person name="Courtney L."/>
            <person name="Fronick C."/>
            <person name="Harrison M."/>
            <person name="Strong C."/>
            <person name="Farmer C."/>
            <person name="Delahaunty K."/>
            <person name="Markovic C."/>
            <person name="Hall O."/>
            <person name="Minx P."/>
            <person name="Tomlinson C."/>
            <person name="Mitreva M."/>
            <person name="Nelson J."/>
            <person name="Hou S."/>
            <person name="Wollam A."/>
            <person name="Pepin K.H."/>
            <person name="Johnson M."/>
            <person name="Bhonagiri V."/>
            <person name="Nash W.E."/>
            <person name="Warren W."/>
            <person name="Chinwalla A."/>
            <person name="Mardis E.R."/>
            <person name="Wilson R.K."/>
        </authorList>
    </citation>
    <scope>NUCLEOTIDE SEQUENCE [LARGE SCALE GENOMIC DNA]</scope>
    <source>
        <strain evidence="2">A2-165</strain>
    </source>
</reference>
<evidence type="ECO:0000313" key="2">
    <source>
        <dbReference type="EMBL" id="EEU96125.1"/>
    </source>
</evidence>